<organism evidence="1 2">
    <name type="scientific">Lactuca sativa</name>
    <name type="common">Garden lettuce</name>
    <dbReference type="NCBI Taxonomy" id="4236"/>
    <lineage>
        <taxon>Eukaryota</taxon>
        <taxon>Viridiplantae</taxon>
        <taxon>Streptophyta</taxon>
        <taxon>Embryophyta</taxon>
        <taxon>Tracheophyta</taxon>
        <taxon>Spermatophyta</taxon>
        <taxon>Magnoliopsida</taxon>
        <taxon>eudicotyledons</taxon>
        <taxon>Gunneridae</taxon>
        <taxon>Pentapetalae</taxon>
        <taxon>asterids</taxon>
        <taxon>campanulids</taxon>
        <taxon>Asterales</taxon>
        <taxon>Asteraceae</taxon>
        <taxon>Cichorioideae</taxon>
        <taxon>Cichorieae</taxon>
        <taxon>Lactucinae</taxon>
        <taxon>Lactuca</taxon>
    </lineage>
</organism>
<proteinExistence type="predicted"/>
<gene>
    <name evidence="1" type="ORF">LSAT_V11C500260750</name>
</gene>
<sequence>MFFPGFIHKHTFQSPQKFLIITIHKYLCQDEDIEDFYPLHLEDQLPLSTNHGYLGIKPVEFLYNRYFCMSLHVTQLILCLFDHDKCNISQWNPSNRCKLMLHDFPECPKRHFFDCELMPHKIRRNCKKFISLCHEEGLLVRCCFSYAFFFGVISKACFVNGNVIILERHYILAFDLSTHVFGMIPFPEPSCKIIQLTTI</sequence>
<protein>
    <submittedName>
        <fullName evidence="1">Uncharacterized protein</fullName>
    </submittedName>
</protein>
<name>A0A9R1VI95_LACSA</name>
<reference evidence="1 2" key="1">
    <citation type="journal article" date="2017" name="Nat. Commun.">
        <title>Genome assembly with in vitro proximity ligation data and whole-genome triplication in lettuce.</title>
        <authorList>
            <person name="Reyes-Chin-Wo S."/>
            <person name="Wang Z."/>
            <person name="Yang X."/>
            <person name="Kozik A."/>
            <person name="Arikit S."/>
            <person name="Song C."/>
            <person name="Xia L."/>
            <person name="Froenicke L."/>
            <person name="Lavelle D.O."/>
            <person name="Truco M.J."/>
            <person name="Xia R."/>
            <person name="Zhu S."/>
            <person name="Xu C."/>
            <person name="Xu H."/>
            <person name="Xu X."/>
            <person name="Cox K."/>
            <person name="Korf I."/>
            <person name="Meyers B.C."/>
            <person name="Michelmore R.W."/>
        </authorList>
    </citation>
    <scope>NUCLEOTIDE SEQUENCE [LARGE SCALE GENOMIC DNA]</scope>
    <source>
        <strain evidence="2">cv. Salinas</strain>
        <tissue evidence="1">Seedlings</tissue>
    </source>
</reference>
<keyword evidence="2" id="KW-1185">Reference proteome</keyword>
<comment type="caution">
    <text evidence="1">The sequence shown here is derived from an EMBL/GenBank/DDBJ whole genome shotgun (WGS) entry which is preliminary data.</text>
</comment>
<dbReference type="Proteomes" id="UP000235145">
    <property type="component" value="Unassembled WGS sequence"/>
</dbReference>
<accession>A0A9R1VI95</accession>
<dbReference type="EMBL" id="NBSK02000005">
    <property type="protein sequence ID" value="KAJ0206836.1"/>
    <property type="molecule type" value="Genomic_DNA"/>
</dbReference>
<evidence type="ECO:0000313" key="1">
    <source>
        <dbReference type="EMBL" id="KAJ0206836.1"/>
    </source>
</evidence>
<dbReference type="AlphaFoldDB" id="A0A9R1VI95"/>
<evidence type="ECO:0000313" key="2">
    <source>
        <dbReference type="Proteomes" id="UP000235145"/>
    </source>
</evidence>